<dbReference type="KEGG" id="hadh:FRZ61_43160"/>
<gene>
    <name evidence="5" type="ORF">FRZ61_43160</name>
</gene>
<dbReference type="RefSeq" id="WP_151119662.1">
    <property type="nucleotide sequence ID" value="NZ_CP042582.1"/>
</dbReference>
<dbReference type="GO" id="GO:0016832">
    <property type="term" value="F:aldehyde-lyase activity"/>
    <property type="evidence" value="ECO:0007669"/>
    <property type="project" value="TreeGrafter"/>
</dbReference>
<evidence type="ECO:0000259" key="4">
    <source>
        <dbReference type="Pfam" id="PF03328"/>
    </source>
</evidence>
<dbReference type="EMBL" id="CP042582">
    <property type="protein sequence ID" value="QEX24375.1"/>
    <property type="molecule type" value="Genomic_DNA"/>
</dbReference>
<dbReference type="InterPro" id="IPR015813">
    <property type="entry name" value="Pyrv/PenolPyrv_kinase-like_dom"/>
</dbReference>
<evidence type="ECO:0000256" key="3">
    <source>
        <dbReference type="ARBA" id="ARBA00023239"/>
    </source>
</evidence>
<dbReference type="PANTHER" id="PTHR30502">
    <property type="entry name" value="2-KETO-3-DEOXY-L-RHAMNONATE ALDOLASE"/>
    <property type="match status" value="1"/>
</dbReference>
<keyword evidence="3" id="KW-0456">Lyase</keyword>
<proteinExistence type="inferred from homology"/>
<evidence type="ECO:0000313" key="5">
    <source>
        <dbReference type="EMBL" id="QEX24375.1"/>
    </source>
</evidence>
<dbReference type="InterPro" id="IPR005000">
    <property type="entry name" value="Aldolase/citrate-lyase_domain"/>
</dbReference>
<dbReference type="GO" id="GO:0046872">
    <property type="term" value="F:metal ion binding"/>
    <property type="evidence" value="ECO:0007669"/>
    <property type="project" value="UniProtKB-KW"/>
</dbReference>
<evidence type="ECO:0000256" key="2">
    <source>
        <dbReference type="ARBA" id="ARBA00022723"/>
    </source>
</evidence>
<name>A0A5J6N649_9PROT</name>
<evidence type="ECO:0000256" key="1">
    <source>
        <dbReference type="ARBA" id="ARBA00005568"/>
    </source>
</evidence>
<sequence>MERLSLKQMARTRKAKLGHFIVEFATPGIGHIVKSAGGEFVLFDLEHSGFSFETVKSAIRYFEAADVAVICRVPSKNYDHIARACDMGAEGIMVPMVGSAEEARAILDCMKYYPDGKRGVALQVAHDNYRPGDTAKKQAAANRRTTLFCQIETAEGVKNADKIAAVPGVDCLWVGHFDLSTSLGIPGQFGNPIFTEAIQKVAAATKKHGKALGRLVPNVETGIDVFGIGFDFICYSGDVWVLHNALAEALGKLREACEGRAGAARRTKIAAAPAAPAPAKRAKKKP</sequence>
<dbReference type="SUPFAM" id="SSF51621">
    <property type="entry name" value="Phosphoenolpyruvate/pyruvate domain"/>
    <property type="match status" value="1"/>
</dbReference>
<dbReference type="GO" id="GO:0005737">
    <property type="term" value="C:cytoplasm"/>
    <property type="evidence" value="ECO:0007669"/>
    <property type="project" value="TreeGrafter"/>
</dbReference>
<organism evidence="5 6">
    <name type="scientific">Hypericibacter adhaerens</name>
    <dbReference type="NCBI Taxonomy" id="2602016"/>
    <lineage>
        <taxon>Bacteria</taxon>
        <taxon>Pseudomonadati</taxon>
        <taxon>Pseudomonadota</taxon>
        <taxon>Alphaproteobacteria</taxon>
        <taxon>Rhodospirillales</taxon>
        <taxon>Dongiaceae</taxon>
        <taxon>Hypericibacter</taxon>
    </lineage>
</organism>
<comment type="similarity">
    <text evidence="1">Belongs to the HpcH/HpaI aldolase family.</text>
</comment>
<dbReference type="Proteomes" id="UP000325797">
    <property type="component" value="Chromosome"/>
</dbReference>
<dbReference type="OrthoDB" id="9802624at2"/>
<keyword evidence="6" id="KW-1185">Reference proteome</keyword>
<dbReference type="InterPro" id="IPR040442">
    <property type="entry name" value="Pyrv_kinase-like_dom_sf"/>
</dbReference>
<dbReference type="Gene3D" id="3.20.20.60">
    <property type="entry name" value="Phosphoenolpyruvate-binding domains"/>
    <property type="match status" value="1"/>
</dbReference>
<keyword evidence="2" id="KW-0479">Metal-binding</keyword>
<accession>A0A5J6N649</accession>
<dbReference type="AlphaFoldDB" id="A0A5J6N649"/>
<dbReference type="Pfam" id="PF03328">
    <property type="entry name" value="HpcH_HpaI"/>
    <property type="match status" value="1"/>
</dbReference>
<feature type="domain" description="HpcH/HpaI aldolase/citrate lyase" evidence="4">
    <location>
        <begin position="29"/>
        <end position="221"/>
    </location>
</feature>
<reference evidence="5 6" key="1">
    <citation type="submission" date="2019-08" db="EMBL/GenBank/DDBJ databases">
        <title>Hyperibacter terrae gen. nov., sp. nov. and Hyperibacter viscosus sp. nov., two new members in the family Rhodospirillaceae isolated from the rhizosphere of Hypericum perforatum.</title>
        <authorList>
            <person name="Noviana Z."/>
        </authorList>
    </citation>
    <scope>NUCLEOTIDE SEQUENCE [LARGE SCALE GENOMIC DNA]</scope>
    <source>
        <strain evidence="5 6">R5959</strain>
    </source>
</reference>
<dbReference type="PANTHER" id="PTHR30502:SF0">
    <property type="entry name" value="PHOSPHOENOLPYRUVATE CARBOXYLASE FAMILY PROTEIN"/>
    <property type="match status" value="1"/>
</dbReference>
<dbReference type="InterPro" id="IPR050251">
    <property type="entry name" value="HpcH-HpaI_aldolase"/>
</dbReference>
<evidence type="ECO:0000313" key="6">
    <source>
        <dbReference type="Proteomes" id="UP000325797"/>
    </source>
</evidence>
<protein>
    <submittedName>
        <fullName evidence="5">Hpch/hpai aldolase</fullName>
    </submittedName>
</protein>